<dbReference type="KEGG" id="htl:HPTL_1210"/>
<dbReference type="PANTHER" id="PTHR36926:SF1">
    <property type="entry name" value="COLICIN V PRODUCTION PROTEIN"/>
    <property type="match status" value="1"/>
</dbReference>
<feature type="transmembrane region" description="Helical" evidence="5">
    <location>
        <begin position="64"/>
        <end position="85"/>
    </location>
</feature>
<evidence type="ECO:0000313" key="7">
    <source>
        <dbReference type="Proteomes" id="UP000262004"/>
    </source>
</evidence>
<dbReference type="RefSeq" id="WP_119335206.1">
    <property type="nucleotide sequence ID" value="NZ_AP018558.1"/>
</dbReference>
<gene>
    <name evidence="6" type="ORF">HPTL_1210</name>
</gene>
<feature type="transmembrane region" description="Helical" evidence="5">
    <location>
        <begin position="105"/>
        <end position="127"/>
    </location>
</feature>
<dbReference type="Proteomes" id="UP000262004">
    <property type="component" value="Chromosome"/>
</dbReference>
<dbReference type="InterPro" id="IPR003825">
    <property type="entry name" value="Colicin-V_CvpA"/>
</dbReference>
<evidence type="ECO:0000256" key="2">
    <source>
        <dbReference type="ARBA" id="ARBA00022692"/>
    </source>
</evidence>
<reference evidence="6 7" key="1">
    <citation type="submission" date="2018-04" db="EMBL/GenBank/DDBJ databases">
        <title>Complete genome sequence of Hydrogenophilus thermoluteolus TH-1.</title>
        <authorList>
            <person name="Arai H."/>
        </authorList>
    </citation>
    <scope>NUCLEOTIDE SEQUENCE [LARGE SCALE GENOMIC DNA]</scope>
    <source>
        <strain evidence="6 7">TH-1</strain>
    </source>
</reference>
<evidence type="ECO:0000256" key="1">
    <source>
        <dbReference type="ARBA" id="ARBA00004141"/>
    </source>
</evidence>
<dbReference type="PANTHER" id="PTHR36926">
    <property type="entry name" value="COLICIN V PRODUCTION PROTEIN"/>
    <property type="match status" value="1"/>
</dbReference>
<dbReference type="EMBL" id="AP018558">
    <property type="protein sequence ID" value="BBD77474.1"/>
    <property type="molecule type" value="Genomic_DNA"/>
</dbReference>
<comment type="subcellular location">
    <subcellularLocation>
        <location evidence="1">Membrane</location>
        <topology evidence="1">Multi-pass membrane protein</topology>
    </subcellularLocation>
</comment>
<sequence>MNPFDLAVVAVIALSVVAGIWRGIVAELLSLAAWGIAIAAGWFWGEALGERVLATVFSDPRLRWLGGAVILALAVFLLSAILRALLGEVLKVTGLAAFDRFLGAWFGLARGVVVVVFVAQVLLWLGAEKTQWWQAAKTRPWVEAGLAEALLLLPDTVTQRVVQKGS</sequence>
<dbReference type="InterPro" id="IPR052719">
    <property type="entry name" value="CvpA-like"/>
</dbReference>
<dbReference type="Pfam" id="PF02674">
    <property type="entry name" value="Colicin_V"/>
    <property type="match status" value="1"/>
</dbReference>
<evidence type="ECO:0000256" key="4">
    <source>
        <dbReference type="ARBA" id="ARBA00023136"/>
    </source>
</evidence>
<evidence type="ECO:0000313" key="6">
    <source>
        <dbReference type="EMBL" id="BBD77474.1"/>
    </source>
</evidence>
<name>A0A2Z6DY76_HYDTE</name>
<accession>A0A2Z6DY76</accession>
<evidence type="ECO:0000256" key="3">
    <source>
        <dbReference type="ARBA" id="ARBA00022989"/>
    </source>
</evidence>
<evidence type="ECO:0000256" key="5">
    <source>
        <dbReference type="SAM" id="Phobius"/>
    </source>
</evidence>
<keyword evidence="4 5" id="KW-0472">Membrane</keyword>
<keyword evidence="3 5" id="KW-1133">Transmembrane helix</keyword>
<keyword evidence="7" id="KW-1185">Reference proteome</keyword>
<dbReference type="GO" id="GO:0016020">
    <property type="term" value="C:membrane"/>
    <property type="evidence" value="ECO:0007669"/>
    <property type="project" value="UniProtKB-SubCell"/>
</dbReference>
<proteinExistence type="predicted"/>
<dbReference type="AlphaFoldDB" id="A0A2Z6DY76"/>
<protein>
    <submittedName>
        <fullName evidence="6">Colicin V production protein</fullName>
    </submittedName>
</protein>
<organism evidence="6 7">
    <name type="scientific">Hydrogenophilus thermoluteolus</name>
    <name type="common">Pseudomonas hydrogenothermophila</name>
    <dbReference type="NCBI Taxonomy" id="297"/>
    <lineage>
        <taxon>Bacteria</taxon>
        <taxon>Pseudomonadati</taxon>
        <taxon>Pseudomonadota</taxon>
        <taxon>Hydrogenophilia</taxon>
        <taxon>Hydrogenophilales</taxon>
        <taxon>Hydrogenophilaceae</taxon>
        <taxon>Hydrogenophilus</taxon>
    </lineage>
</organism>
<keyword evidence="2 5" id="KW-0812">Transmembrane</keyword>
<feature type="transmembrane region" description="Helical" evidence="5">
    <location>
        <begin position="28"/>
        <end position="44"/>
    </location>
</feature>
<dbReference type="GO" id="GO:0009403">
    <property type="term" value="P:toxin biosynthetic process"/>
    <property type="evidence" value="ECO:0007669"/>
    <property type="project" value="InterPro"/>
</dbReference>
<dbReference type="OrthoDB" id="9810601at2"/>